<feature type="compositionally biased region" description="Basic and acidic residues" evidence="1">
    <location>
        <begin position="51"/>
        <end position="66"/>
    </location>
</feature>
<dbReference type="GeneID" id="38124223"/>
<dbReference type="EMBL" id="NKHU02000428">
    <property type="protein sequence ID" value="RHZ43385.1"/>
    <property type="molecule type" value="Genomic_DNA"/>
</dbReference>
<gene>
    <name evidence="2" type="ORF">CDV56_102249</name>
</gene>
<dbReference type="AlphaFoldDB" id="A0A397FXI3"/>
<proteinExistence type="predicted"/>
<feature type="compositionally biased region" description="Low complexity" evidence="1">
    <location>
        <begin position="182"/>
        <end position="191"/>
    </location>
</feature>
<comment type="caution">
    <text evidence="2">The sequence shown here is derived from an EMBL/GenBank/DDBJ whole genome shotgun (WGS) entry which is preliminary data.</text>
</comment>
<accession>A0A397FXI3</accession>
<evidence type="ECO:0000313" key="2">
    <source>
        <dbReference type="EMBL" id="RHZ43385.1"/>
    </source>
</evidence>
<name>A0A397FXI3_ASPTH</name>
<dbReference type="Proteomes" id="UP000215305">
    <property type="component" value="Unassembled WGS sequence"/>
</dbReference>
<dbReference type="STRING" id="41047.A0A397FXI3"/>
<protein>
    <submittedName>
        <fullName evidence="2">Uncharacterized protein</fullName>
    </submittedName>
</protein>
<evidence type="ECO:0000256" key="1">
    <source>
        <dbReference type="SAM" id="MobiDB-lite"/>
    </source>
</evidence>
<dbReference type="RefSeq" id="XP_026609739.1">
    <property type="nucleotide sequence ID" value="XM_026755868.1"/>
</dbReference>
<reference evidence="2" key="1">
    <citation type="submission" date="2018-08" db="EMBL/GenBank/DDBJ databases">
        <title>Draft genome sequence of azole-resistant Aspergillus thermomutatus (Neosartorya pseudofischeri) strain HMR AF 39, isolated from a human nasal aspirate.</title>
        <authorList>
            <person name="Parent-Michaud M."/>
            <person name="Dufresne P.J."/>
            <person name="Fournier E."/>
            <person name="Martineau C."/>
            <person name="Moreira S."/>
            <person name="Perkins V."/>
            <person name="De Repentigny L."/>
            <person name="Dufresne S.F."/>
        </authorList>
    </citation>
    <scope>NUCLEOTIDE SEQUENCE [LARGE SCALE GENOMIC DNA]</scope>
    <source>
        <strain evidence="2">HMR AF 39</strain>
    </source>
</reference>
<dbReference type="OrthoDB" id="4509539at2759"/>
<sequence length="428" mass="45894">MWASRASLSRNERHRGGRPYGCRGGSRARPLLDAPDTVDNLDDPTGGRARRPLERRNHGWDGRLPPEEVADAGSHATRGDAALAFHIEPPASTGPQSCVQTFPGPDLAGGGPILYRVVRASTRAPIQSGPLRFARCLGRKGTSSLWPSRARGCLVPITARARLPASLPNGARQPVTRRARARPTALPRASRQGGARAAVTSWPGPSSREAGRRARHYRDQWAARAVIVTSRSLDMSAWPTSGTHAHIYIQTQTHGYRHMPAGQPRTLGRAVGRARARRVTGWRAPLGREAGSRARAVIGTRQPRARDGQSDEVPLRPKQRANLRGPLCMGARVDARTTLYKMGPPPARSGPGNVCTHDCGPVEAGGSMWKARAASPLVACEPASATSSLPGRPPLSVVSPLERPARASPGRVVQVVNGVRSVQQWARP</sequence>
<dbReference type="VEuPathDB" id="FungiDB:CDV56_102249"/>
<feature type="region of interest" description="Disordered" evidence="1">
    <location>
        <begin position="1"/>
        <end position="76"/>
    </location>
</feature>
<organism evidence="2 3">
    <name type="scientific">Aspergillus thermomutatus</name>
    <name type="common">Neosartorya pseudofischeri</name>
    <dbReference type="NCBI Taxonomy" id="41047"/>
    <lineage>
        <taxon>Eukaryota</taxon>
        <taxon>Fungi</taxon>
        <taxon>Dikarya</taxon>
        <taxon>Ascomycota</taxon>
        <taxon>Pezizomycotina</taxon>
        <taxon>Eurotiomycetes</taxon>
        <taxon>Eurotiomycetidae</taxon>
        <taxon>Eurotiales</taxon>
        <taxon>Aspergillaceae</taxon>
        <taxon>Aspergillus</taxon>
        <taxon>Aspergillus subgen. Fumigati</taxon>
    </lineage>
</organism>
<feature type="region of interest" description="Disordered" evidence="1">
    <location>
        <begin position="167"/>
        <end position="214"/>
    </location>
</feature>
<evidence type="ECO:0000313" key="3">
    <source>
        <dbReference type="Proteomes" id="UP000215305"/>
    </source>
</evidence>
<keyword evidence="3" id="KW-1185">Reference proteome</keyword>